<accession>A0ABW5JKF9</accession>
<comment type="caution">
    <text evidence="2">The sequence shown here is derived from an EMBL/GenBank/DDBJ whole genome shotgun (WGS) entry which is preliminary data.</text>
</comment>
<keyword evidence="1" id="KW-1133">Transmembrane helix</keyword>
<evidence type="ECO:0000313" key="2">
    <source>
        <dbReference type="EMBL" id="MFD2532995.1"/>
    </source>
</evidence>
<gene>
    <name evidence="2" type="ORF">ACFSVN_11095</name>
</gene>
<organism evidence="2 3">
    <name type="scientific">Gracilimonas halophila</name>
    <dbReference type="NCBI Taxonomy" id="1834464"/>
    <lineage>
        <taxon>Bacteria</taxon>
        <taxon>Pseudomonadati</taxon>
        <taxon>Balneolota</taxon>
        <taxon>Balneolia</taxon>
        <taxon>Balneolales</taxon>
        <taxon>Balneolaceae</taxon>
        <taxon>Gracilimonas</taxon>
    </lineage>
</organism>
<evidence type="ECO:0000256" key="1">
    <source>
        <dbReference type="SAM" id="Phobius"/>
    </source>
</evidence>
<sequence>MNSSIKAKLFTNWHTMRRVALSIGIFLAVMAVWYQDILTGLLSAFFVFQAVTNTGCMVAQSCGIPERNEIQPDTDPEINYTEVK</sequence>
<name>A0ABW5JKF9_9BACT</name>
<evidence type="ECO:0008006" key="4">
    <source>
        <dbReference type="Google" id="ProtNLM"/>
    </source>
</evidence>
<proteinExistence type="predicted"/>
<keyword evidence="3" id="KW-1185">Reference proteome</keyword>
<protein>
    <recommendedName>
        <fullName evidence="4">DUF2892 domain-containing protein</fullName>
    </recommendedName>
</protein>
<reference evidence="3" key="1">
    <citation type="journal article" date="2019" name="Int. J. Syst. Evol. Microbiol.">
        <title>The Global Catalogue of Microorganisms (GCM) 10K type strain sequencing project: providing services to taxonomists for standard genome sequencing and annotation.</title>
        <authorList>
            <consortium name="The Broad Institute Genomics Platform"/>
            <consortium name="The Broad Institute Genome Sequencing Center for Infectious Disease"/>
            <person name="Wu L."/>
            <person name="Ma J."/>
        </authorList>
    </citation>
    <scope>NUCLEOTIDE SEQUENCE [LARGE SCALE GENOMIC DNA]</scope>
    <source>
        <strain evidence="3">KCTC 52042</strain>
    </source>
</reference>
<dbReference type="Proteomes" id="UP001597460">
    <property type="component" value="Unassembled WGS sequence"/>
</dbReference>
<dbReference type="EMBL" id="JBHULI010000025">
    <property type="protein sequence ID" value="MFD2532995.1"/>
    <property type="molecule type" value="Genomic_DNA"/>
</dbReference>
<feature type="transmembrane region" description="Helical" evidence="1">
    <location>
        <begin position="21"/>
        <end position="48"/>
    </location>
</feature>
<dbReference type="RefSeq" id="WP_390302485.1">
    <property type="nucleotide sequence ID" value="NZ_JBHULI010000025.1"/>
</dbReference>
<keyword evidence="1" id="KW-0812">Transmembrane</keyword>
<keyword evidence="1" id="KW-0472">Membrane</keyword>
<evidence type="ECO:0000313" key="3">
    <source>
        <dbReference type="Proteomes" id="UP001597460"/>
    </source>
</evidence>